<dbReference type="SUPFAM" id="SSF53613">
    <property type="entry name" value="Ribokinase-like"/>
    <property type="match status" value="1"/>
</dbReference>
<dbReference type="GO" id="GO:0005988">
    <property type="term" value="P:lactose metabolic process"/>
    <property type="evidence" value="ECO:0007669"/>
    <property type="project" value="UniProtKB-KW"/>
</dbReference>
<dbReference type="EMBL" id="WKPI01000007">
    <property type="protein sequence ID" value="MSC32642.1"/>
    <property type="molecule type" value="Genomic_DNA"/>
</dbReference>
<accession>A0A6N7S324</accession>
<evidence type="ECO:0000256" key="5">
    <source>
        <dbReference type="ARBA" id="ARBA00022840"/>
    </source>
</evidence>
<keyword evidence="11" id="KW-1185">Reference proteome</keyword>
<evidence type="ECO:0000313" key="10">
    <source>
        <dbReference type="Proteomes" id="UP000433575"/>
    </source>
</evidence>
<dbReference type="RefSeq" id="WP_154237905.1">
    <property type="nucleotide sequence ID" value="NZ_CALJPI010000299.1"/>
</dbReference>
<evidence type="ECO:0000313" key="11">
    <source>
        <dbReference type="Proteomes" id="UP000480929"/>
    </source>
</evidence>
<evidence type="ECO:0000256" key="3">
    <source>
        <dbReference type="ARBA" id="ARBA00022741"/>
    </source>
</evidence>
<evidence type="ECO:0000256" key="2">
    <source>
        <dbReference type="ARBA" id="ARBA00022679"/>
    </source>
</evidence>
<dbReference type="PROSITE" id="PS00583">
    <property type="entry name" value="PFKB_KINASES_1"/>
    <property type="match status" value="1"/>
</dbReference>
<keyword evidence="6" id="KW-0423">Lactose metabolism</keyword>
<comment type="similarity">
    <text evidence="6">Belongs to the carbohydrate kinase PfkB family. LacC subfamily.</text>
</comment>
<dbReference type="InterPro" id="IPR002173">
    <property type="entry name" value="Carboh/pur_kinase_PfkB_CS"/>
</dbReference>
<dbReference type="PANTHER" id="PTHR46566">
    <property type="entry name" value="1-PHOSPHOFRUCTOKINASE-RELATED"/>
    <property type="match status" value="1"/>
</dbReference>
<dbReference type="CDD" id="cd01164">
    <property type="entry name" value="FruK_PfkB_like"/>
    <property type="match status" value="1"/>
</dbReference>
<evidence type="ECO:0000313" key="8">
    <source>
        <dbReference type="EMBL" id="MSA88303.1"/>
    </source>
</evidence>
<evidence type="ECO:0000256" key="1">
    <source>
        <dbReference type="ARBA" id="ARBA00005380"/>
    </source>
</evidence>
<gene>
    <name evidence="9" type="ORF">GKD88_05865</name>
    <name evidence="8" type="ORF">GKE08_03080</name>
</gene>
<protein>
    <recommendedName>
        <fullName evidence="6">Tagatose-6-phosphate kinase</fullName>
        <ecNumber evidence="6">2.7.1.144</ecNumber>
    </recommendedName>
</protein>
<evidence type="ECO:0000256" key="6">
    <source>
        <dbReference type="PIRNR" id="PIRNR000535"/>
    </source>
</evidence>
<dbReference type="GO" id="GO:0009024">
    <property type="term" value="F:tagatose-6-phosphate kinase activity"/>
    <property type="evidence" value="ECO:0007669"/>
    <property type="project" value="UniProtKB-EC"/>
</dbReference>
<comment type="pathway">
    <text evidence="6">Carbohydrate metabolism; D-tagatose 6-phosphate degradation; D-glyceraldehyde 3-phosphate and glycerone phosphate from D-tagatose 6-phosphate: step 1/2.</text>
</comment>
<comment type="similarity">
    <text evidence="1">Belongs to the carbohydrate kinase pfkB family.</text>
</comment>
<reference evidence="10 11" key="1">
    <citation type="journal article" date="2019" name="Nat. Med.">
        <title>A library of human gut bacterial isolates paired with longitudinal multiomics data enables mechanistic microbiome research.</title>
        <authorList>
            <person name="Poyet M."/>
            <person name="Groussin M."/>
            <person name="Gibbons S.M."/>
            <person name="Avila-Pacheco J."/>
            <person name="Jiang X."/>
            <person name="Kearney S.M."/>
            <person name="Perrotta A.R."/>
            <person name="Berdy B."/>
            <person name="Zhao S."/>
            <person name="Lieberman T.D."/>
            <person name="Swanson P.K."/>
            <person name="Smith M."/>
            <person name="Roesemann S."/>
            <person name="Alexander J.E."/>
            <person name="Rich S.A."/>
            <person name="Livny J."/>
            <person name="Vlamakis H."/>
            <person name="Clish C."/>
            <person name="Bullock K."/>
            <person name="Deik A."/>
            <person name="Scott J."/>
            <person name="Pierce K.A."/>
            <person name="Xavier R.J."/>
            <person name="Alm E.J."/>
        </authorList>
    </citation>
    <scope>NUCLEOTIDE SEQUENCE [LARGE SCALE GENOMIC DNA]</scope>
    <source>
        <strain evidence="8 10">BIOML-A4</strain>
        <strain evidence="9 11">BIOML-A5</strain>
    </source>
</reference>
<dbReference type="EC" id="2.7.1.144" evidence="6"/>
<dbReference type="GO" id="GO:2001059">
    <property type="term" value="P:D-tagatose 6-phosphate catabolic process"/>
    <property type="evidence" value="ECO:0007669"/>
    <property type="project" value="UniProtKB-UniPathway"/>
</dbReference>
<evidence type="ECO:0000259" key="7">
    <source>
        <dbReference type="Pfam" id="PF00294"/>
    </source>
</evidence>
<organism evidence="8 10">
    <name type="scientific">Holdemania massiliensis</name>
    <dbReference type="NCBI Taxonomy" id="1468449"/>
    <lineage>
        <taxon>Bacteria</taxon>
        <taxon>Bacillati</taxon>
        <taxon>Bacillota</taxon>
        <taxon>Erysipelotrichia</taxon>
        <taxon>Erysipelotrichales</taxon>
        <taxon>Erysipelotrichaceae</taxon>
        <taxon>Holdemania</taxon>
    </lineage>
</organism>
<dbReference type="GO" id="GO:0008443">
    <property type="term" value="F:phosphofructokinase activity"/>
    <property type="evidence" value="ECO:0007669"/>
    <property type="project" value="TreeGrafter"/>
</dbReference>
<keyword evidence="3 6" id="KW-0547">Nucleotide-binding</keyword>
<dbReference type="Proteomes" id="UP000480929">
    <property type="component" value="Unassembled WGS sequence"/>
</dbReference>
<evidence type="ECO:0000256" key="4">
    <source>
        <dbReference type="ARBA" id="ARBA00022777"/>
    </source>
</evidence>
<dbReference type="PIRSF" id="PIRSF000535">
    <property type="entry name" value="1PFK/6PFK/LacC"/>
    <property type="match status" value="1"/>
</dbReference>
<feature type="domain" description="Carbohydrate kinase PfkB" evidence="7">
    <location>
        <begin position="25"/>
        <end position="285"/>
    </location>
</feature>
<evidence type="ECO:0000313" key="9">
    <source>
        <dbReference type="EMBL" id="MSC32642.1"/>
    </source>
</evidence>
<dbReference type="UniPathway" id="UPA00704">
    <property type="reaction ID" value="UER00715"/>
</dbReference>
<sequence>MIVTHTSNPSIDYYLELSNSLVSGVQRADSAYCLAGGKGLNVSMILNQMSIASVATTFLGGFSGNFISEQMRQYPWIRLDAVEIETMNRINVKLRNHQETDINTPGPIVNKDHQRALLAKLRQLKPGDWLLICGSLAQAVDTEFLEAAASLVHQQQAYLGLDIPGIKVETLARCRPHLIKPNVEELYAMFDLPPTSPISSQSLIDRLLAMKVGGILLSNGAGGAQYHTAQARWTIAHPPLEAVNTVGCGDSMLAAFVGRLDQGCTIEEALLWAGAAGEATAVSVGLADYARIEQLKDSVKVYQN</sequence>
<dbReference type="GO" id="GO:0005829">
    <property type="term" value="C:cytosol"/>
    <property type="evidence" value="ECO:0007669"/>
    <property type="project" value="TreeGrafter"/>
</dbReference>
<comment type="caution">
    <text evidence="8">The sequence shown here is derived from an EMBL/GenBank/DDBJ whole genome shotgun (WGS) entry which is preliminary data.</text>
</comment>
<dbReference type="Gene3D" id="3.40.1190.20">
    <property type="match status" value="1"/>
</dbReference>
<keyword evidence="4 8" id="KW-0418">Kinase</keyword>
<dbReference type="InterPro" id="IPR017583">
    <property type="entry name" value="Tagatose/fructose_Pkinase"/>
</dbReference>
<comment type="catalytic activity">
    <reaction evidence="6">
        <text>D-tagatofuranose 6-phosphate + ATP = D-tagatofuranose 1,6-bisphosphate + ADP + H(+)</text>
        <dbReference type="Rhea" id="RHEA:12420"/>
        <dbReference type="ChEBI" id="CHEBI:15378"/>
        <dbReference type="ChEBI" id="CHEBI:30616"/>
        <dbReference type="ChEBI" id="CHEBI:58694"/>
        <dbReference type="ChEBI" id="CHEBI:58695"/>
        <dbReference type="ChEBI" id="CHEBI:456216"/>
        <dbReference type="EC" id="2.7.1.144"/>
    </reaction>
</comment>
<dbReference type="AlphaFoldDB" id="A0A6N7S324"/>
<dbReference type="EMBL" id="WKPJ01000003">
    <property type="protein sequence ID" value="MSA88303.1"/>
    <property type="molecule type" value="Genomic_DNA"/>
</dbReference>
<dbReference type="Proteomes" id="UP000433575">
    <property type="component" value="Unassembled WGS sequence"/>
</dbReference>
<dbReference type="OrthoDB" id="9801219at2"/>
<keyword evidence="5 6" id="KW-0067">ATP-binding</keyword>
<dbReference type="GO" id="GO:0005524">
    <property type="term" value="F:ATP binding"/>
    <property type="evidence" value="ECO:0007669"/>
    <property type="project" value="UniProtKB-KW"/>
</dbReference>
<dbReference type="InterPro" id="IPR029056">
    <property type="entry name" value="Ribokinase-like"/>
</dbReference>
<keyword evidence="2 6" id="KW-0808">Transferase</keyword>
<dbReference type="PANTHER" id="PTHR46566:SF1">
    <property type="entry name" value="1-PHOSPHOFRUCTOKINASE"/>
    <property type="match status" value="1"/>
</dbReference>
<name>A0A6N7S324_9FIRM</name>
<dbReference type="Pfam" id="PF00294">
    <property type="entry name" value="PfkB"/>
    <property type="match status" value="1"/>
</dbReference>
<dbReference type="NCBIfam" id="TIGR03168">
    <property type="entry name" value="1-PFK"/>
    <property type="match status" value="1"/>
</dbReference>
<dbReference type="InterPro" id="IPR011611">
    <property type="entry name" value="PfkB_dom"/>
</dbReference>
<proteinExistence type="inferred from homology"/>